<comment type="subcellular location">
    <subcellularLocation>
        <location evidence="2">Membrane</location>
    </subcellularLocation>
    <subcellularLocation>
        <location evidence="3">Secreted</location>
    </subcellularLocation>
</comment>
<dbReference type="InterPro" id="IPR018511">
    <property type="entry name" value="Hemolysin-typ_Ca-bd_CS"/>
</dbReference>
<dbReference type="Gene3D" id="3.40.390.10">
    <property type="entry name" value="Collagenase (Catalytic Domain)"/>
    <property type="match status" value="1"/>
</dbReference>
<dbReference type="PANTHER" id="PTHR38340:SF1">
    <property type="entry name" value="S-LAYER PROTEIN"/>
    <property type="match status" value="1"/>
</dbReference>
<dbReference type="EMBL" id="LAZR01000248">
    <property type="protein sequence ID" value="KKN79377.1"/>
    <property type="molecule type" value="Genomic_DNA"/>
</dbReference>
<evidence type="ECO:0000256" key="6">
    <source>
        <dbReference type="ARBA" id="ARBA00022656"/>
    </source>
</evidence>
<dbReference type="Gene3D" id="2.150.10.10">
    <property type="entry name" value="Serralysin-like metalloprotease, C-terminal"/>
    <property type="match status" value="4"/>
</dbReference>
<dbReference type="GO" id="GO:0005509">
    <property type="term" value="F:calcium ion binding"/>
    <property type="evidence" value="ECO:0007669"/>
    <property type="project" value="InterPro"/>
</dbReference>
<organism evidence="15">
    <name type="scientific">marine sediment metagenome</name>
    <dbReference type="NCBI Taxonomy" id="412755"/>
    <lineage>
        <taxon>unclassified sequences</taxon>
        <taxon>metagenomes</taxon>
        <taxon>ecological metagenomes</taxon>
    </lineage>
</organism>
<dbReference type="SUPFAM" id="SSF55486">
    <property type="entry name" value="Metalloproteases ('zincins'), catalytic domain"/>
    <property type="match status" value="1"/>
</dbReference>
<dbReference type="GO" id="GO:0004222">
    <property type="term" value="F:metalloendopeptidase activity"/>
    <property type="evidence" value="ECO:0007669"/>
    <property type="project" value="InterPro"/>
</dbReference>
<reference evidence="15" key="1">
    <citation type="journal article" date="2015" name="Nature">
        <title>Complex archaea that bridge the gap between prokaryotes and eukaryotes.</title>
        <authorList>
            <person name="Spang A."/>
            <person name="Saw J.H."/>
            <person name="Jorgensen S.L."/>
            <person name="Zaremba-Niedzwiedzka K."/>
            <person name="Martijn J."/>
            <person name="Lind A.E."/>
            <person name="van Eijk R."/>
            <person name="Schleper C."/>
            <person name="Guy L."/>
            <person name="Ettema T.J."/>
        </authorList>
    </citation>
    <scope>NUCLEOTIDE SEQUENCE</scope>
</reference>
<dbReference type="GO" id="GO:0016020">
    <property type="term" value="C:membrane"/>
    <property type="evidence" value="ECO:0007669"/>
    <property type="project" value="UniProtKB-SubCell"/>
</dbReference>
<evidence type="ECO:0000256" key="7">
    <source>
        <dbReference type="ARBA" id="ARBA00022670"/>
    </source>
</evidence>
<dbReference type="PROSITE" id="PS00330">
    <property type="entry name" value="HEMOLYSIN_CALCIUM"/>
    <property type="match status" value="4"/>
</dbReference>
<dbReference type="GO" id="GO:0008270">
    <property type="term" value="F:zinc ion binding"/>
    <property type="evidence" value="ECO:0007669"/>
    <property type="project" value="InterPro"/>
</dbReference>
<dbReference type="InterPro" id="IPR034033">
    <property type="entry name" value="Serralysin-like"/>
</dbReference>
<evidence type="ECO:0000256" key="12">
    <source>
        <dbReference type="ARBA" id="ARBA00023026"/>
    </source>
</evidence>
<comment type="cofactor">
    <cofactor evidence="1">
        <name>Ca(2+)</name>
        <dbReference type="ChEBI" id="CHEBI:29108"/>
    </cofactor>
</comment>
<evidence type="ECO:0000256" key="10">
    <source>
        <dbReference type="ARBA" id="ARBA00022801"/>
    </source>
</evidence>
<keyword evidence="8" id="KW-0479">Metal-binding</keyword>
<evidence type="ECO:0000259" key="14">
    <source>
        <dbReference type="SMART" id="SM00235"/>
    </source>
</evidence>
<evidence type="ECO:0000256" key="11">
    <source>
        <dbReference type="ARBA" id="ARBA00022833"/>
    </source>
</evidence>
<evidence type="ECO:0000256" key="5">
    <source>
        <dbReference type="ARBA" id="ARBA00022525"/>
    </source>
</evidence>
<dbReference type="PANTHER" id="PTHR38340">
    <property type="entry name" value="S-LAYER PROTEIN"/>
    <property type="match status" value="1"/>
</dbReference>
<keyword evidence="10" id="KW-0378">Hydrolase</keyword>
<dbReference type="Gene3D" id="2.60.120.380">
    <property type="match status" value="1"/>
</dbReference>
<dbReference type="Pfam" id="PF08548">
    <property type="entry name" value="Peptidase_M10_C"/>
    <property type="match status" value="1"/>
</dbReference>
<dbReference type="Pfam" id="PF00413">
    <property type="entry name" value="Peptidase_M10"/>
    <property type="match status" value="1"/>
</dbReference>
<evidence type="ECO:0000256" key="2">
    <source>
        <dbReference type="ARBA" id="ARBA00004370"/>
    </source>
</evidence>
<evidence type="ECO:0000256" key="1">
    <source>
        <dbReference type="ARBA" id="ARBA00001913"/>
    </source>
</evidence>
<evidence type="ECO:0000256" key="3">
    <source>
        <dbReference type="ARBA" id="ARBA00004613"/>
    </source>
</evidence>
<keyword evidence="9" id="KW-0677">Repeat</keyword>
<dbReference type="AlphaFoldDB" id="A0A0F9TWR3"/>
<sequence>MATIIETTDAANGTGTTYSLSVNDFFRGNLSSGDSDWVGVNLVGGQTYTIGMVGIGALNTSVDNTLVRLRDAAGSLLASDDNSGPGLFSNLTFTASTSGTYYIDAQAFSGTDVGGYGLSIVTGSRASYDVAMGAGALYRPDASWSATPATAATVTWGVRATGPTTDALGNSVPLEILTAAQTAATQQGLGMFSDVAGLTFQQVNPGGTTDNATMLFSGYTSTTDGAGAFAYYPGSTAAGSVAGDVSLNNQYVSTTTLPPGAYSFFTILHEVGHAVGLAHPGDYNAGPGVTITYNTHAQFREDSHQYSVMSYFDESNTTSSFSSYPDTLLLYDIYALQQLYGVNSNTRAGDTVYGFNSTAGGVYDFTTNTNPVMSIWDGAGNDTLDISGAVHDQRITLMEGEFSNIGGFVGNVSIAIGAVIENAKGGAGNDTILGNAAANMLWGNGGIDNIYGGDGGDQLFGGDGNDNLDGGAGADHMEGGLGFDYAYYSQATAGVRADLSNAVSGVGDAAGDTFNFVDGIVGSQFADTLYGDEWSNILHGLAGADNLYGRDGFFDYLYGGDGNDNLDGGPGADYLDGGLGFDYAYYSQATAGVRADLSNAVSGLGEAAGDIFNFVDGIVGSQFADTLFGDGWSNILHGLAGADNLYGRDGFLDYLFGGDGDDNLEGGNGADHLDGGAGFNAVYYTSSTAVRVDISNATASTGGEAQGDTFNLINNIVASQFADTLYGDMWSNVIYGLGGVDIIDGGGLNDVIYGGDGADWFIFTPGAGADTLADFEDNSDRIDLRSFGFASANAALAFATDTGTGVRFDFTDGSQLNVYNVANVSDLQNDIIFA</sequence>
<dbReference type="InterPro" id="IPR006026">
    <property type="entry name" value="Peptidase_Metallo"/>
</dbReference>
<comment type="caution">
    <text evidence="15">The sequence shown here is derived from an EMBL/GenBank/DDBJ whole genome shotgun (WGS) entry which is preliminary data.</text>
</comment>
<dbReference type="GO" id="GO:0090729">
    <property type="term" value="F:toxin activity"/>
    <property type="evidence" value="ECO:0007669"/>
    <property type="project" value="UniProtKB-KW"/>
</dbReference>
<protein>
    <recommendedName>
        <fullName evidence="14">Peptidase metallopeptidase domain-containing protein</fullName>
    </recommendedName>
</protein>
<feature type="domain" description="Peptidase metallopeptidase" evidence="14">
    <location>
        <begin position="162"/>
        <end position="323"/>
    </location>
</feature>
<gene>
    <name evidence="15" type="ORF">LCGC14_0340380</name>
</gene>
<keyword evidence="12" id="KW-0843">Virulence</keyword>
<dbReference type="InterPro" id="IPR001818">
    <property type="entry name" value="Pept_M10_metallopeptidase"/>
</dbReference>
<dbReference type="PRINTS" id="PR00313">
    <property type="entry name" value="CABNDNGRPT"/>
</dbReference>
<keyword evidence="13" id="KW-0472">Membrane</keyword>
<evidence type="ECO:0000256" key="8">
    <source>
        <dbReference type="ARBA" id="ARBA00022723"/>
    </source>
</evidence>
<dbReference type="InterPro" id="IPR024079">
    <property type="entry name" value="MetalloPept_cat_dom_sf"/>
</dbReference>
<dbReference type="InterPro" id="IPR003995">
    <property type="entry name" value="RTX_toxin_determinant-A"/>
</dbReference>
<evidence type="ECO:0000256" key="13">
    <source>
        <dbReference type="ARBA" id="ARBA00023136"/>
    </source>
</evidence>
<dbReference type="InterPro" id="IPR050557">
    <property type="entry name" value="RTX_toxin/Mannuronan_C5-epim"/>
</dbReference>
<keyword evidence="7" id="KW-0645">Protease</keyword>
<dbReference type="GO" id="GO:0006508">
    <property type="term" value="P:proteolysis"/>
    <property type="evidence" value="ECO:0007669"/>
    <property type="project" value="UniProtKB-KW"/>
</dbReference>
<keyword evidence="5" id="KW-0964">Secreted</keyword>
<dbReference type="InterPro" id="IPR001343">
    <property type="entry name" value="Hemolysn_Ca-bd"/>
</dbReference>
<accession>A0A0F9TWR3</accession>
<dbReference type="SUPFAM" id="SSF51120">
    <property type="entry name" value="beta-Roll"/>
    <property type="match status" value="3"/>
</dbReference>
<dbReference type="CDD" id="cd04277">
    <property type="entry name" value="ZnMc_serralysin_like"/>
    <property type="match status" value="1"/>
</dbReference>
<evidence type="ECO:0000256" key="4">
    <source>
        <dbReference type="ARBA" id="ARBA00009490"/>
    </source>
</evidence>
<dbReference type="Pfam" id="PF00353">
    <property type="entry name" value="HemolysinCabind"/>
    <property type="match status" value="6"/>
</dbReference>
<keyword evidence="11" id="KW-0862">Zinc</keyword>
<proteinExistence type="inferred from homology"/>
<dbReference type="SMART" id="SM00235">
    <property type="entry name" value="ZnMc"/>
    <property type="match status" value="1"/>
</dbReference>
<dbReference type="GO" id="GO:0031012">
    <property type="term" value="C:extracellular matrix"/>
    <property type="evidence" value="ECO:0007669"/>
    <property type="project" value="InterPro"/>
</dbReference>
<dbReference type="InterPro" id="IPR013858">
    <property type="entry name" value="Peptidase_M10B_C"/>
</dbReference>
<keyword evidence="6" id="KW-0800">Toxin</keyword>
<evidence type="ECO:0000256" key="9">
    <source>
        <dbReference type="ARBA" id="ARBA00022737"/>
    </source>
</evidence>
<dbReference type="InterPro" id="IPR011049">
    <property type="entry name" value="Serralysin-like_metalloprot_C"/>
</dbReference>
<dbReference type="PRINTS" id="PR01488">
    <property type="entry name" value="RTXTOXINA"/>
</dbReference>
<dbReference type="GO" id="GO:0005615">
    <property type="term" value="C:extracellular space"/>
    <property type="evidence" value="ECO:0007669"/>
    <property type="project" value="InterPro"/>
</dbReference>
<comment type="similarity">
    <text evidence="4">Belongs to the peptidase M10B family.</text>
</comment>
<name>A0A0F9TWR3_9ZZZZ</name>
<evidence type="ECO:0000313" key="15">
    <source>
        <dbReference type="EMBL" id="KKN79377.1"/>
    </source>
</evidence>